<dbReference type="EMBL" id="JAHCVJ010000008">
    <property type="protein sequence ID" value="MBT0665996.1"/>
    <property type="molecule type" value="Genomic_DNA"/>
</dbReference>
<gene>
    <name evidence="2" type="ORF">KI809_16920</name>
</gene>
<evidence type="ECO:0000313" key="3">
    <source>
        <dbReference type="Proteomes" id="UP000811899"/>
    </source>
</evidence>
<dbReference type="AlphaFoldDB" id="A0AAW4LFN8"/>
<dbReference type="InterPro" id="IPR046648">
    <property type="entry name" value="DUF6760"/>
</dbReference>
<keyword evidence="3" id="KW-1185">Reference proteome</keyword>
<reference evidence="2 3" key="1">
    <citation type="submission" date="2021-05" db="EMBL/GenBank/DDBJ databases">
        <title>The draft genome of Geobacter pelophilus DSM 12255.</title>
        <authorList>
            <person name="Xu Z."/>
            <person name="Masuda Y."/>
            <person name="Itoh H."/>
            <person name="Senoo K."/>
        </authorList>
    </citation>
    <scope>NUCLEOTIDE SEQUENCE [LARGE SCALE GENOMIC DNA]</scope>
    <source>
        <strain evidence="2 3">DSM 12255</strain>
    </source>
</reference>
<feature type="domain" description="DUF6760" evidence="1">
    <location>
        <begin position="4"/>
        <end position="44"/>
    </location>
</feature>
<name>A0AAW4LFN8_9BACT</name>
<dbReference type="Proteomes" id="UP000811899">
    <property type="component" value="Unassembled WGS sequence"/>
</dbReference>
<protein>
    <recommendedName>
        <fullName evidence="1">DUF6760 domain-containing protein</fullName>
    </recommendedName>
</protein>
<sequence length="47" mass="5649">MSGEVAYIAYHFHWPHEEIMGMEHHERRRWVDEIARINERVNQGCAG</sequence>
<organism evidence="2 3">
    <name type="scientific">Geoanaerobacter pelophilus</name>
    <dbReference type="NCBI Taxonomy" id="60036"/>
    <lineage>
        <taxon>Bacteria</taxon>
        <taxon>Pseudomonadati</taxon>
        <taxon>Thermodesulfobacteriota</taxon>
        <taxon>Desulfuromonadia</taxon>
        <taxon>Geobacterales</taxon>
        <taxon>Geobacteraceae</taxon>
        <taxon>Geoanaerobacter</taxon>
    </lineage>
</organism>
<dbReference type="Pfam" id="PF20546">
    <property type="entry name" value="DUF6760"/>
    <property type="match status" value="1"/>
</dbReference>
<proteinExistence type="predicted"/>
<evidence type="ECO:0000313" key="2">
    <source>
        <dbReference type="EMBL" id="MBT0665996.1"/>
    </source>
</evidence>
<accession>A0AAW4LFN8</accession>
<evidence type="ECO:0000259" key="1">
    <source>
        <dbReference type="Pfam" id="PF20546"/>
    </source>
</evidence>
<dbReference type="RefSeq" id="WP_214172892.1">
    <property type="nucleotide sequence ID" value="NZ_JAHCVJ010000008.1"/>
</dbReference>
<comment type="caution">
    <text evidence="2">The sequence shown here is derived from an EMBL/GenBank/DDBJ whole genome shotgun (WGS) entry which is preliminary data.</text>
</comment>